<dbReference type="PANTHER" id="PTHR36506">
    <property type="entry name" value="PREFLAGELLIN PEPTIDASE"/>
    <property type="match status" value="1"/>
</dbReference>
<keyword evidence="10" id="KW-1185">Reference proteome</keyword>
<evidence type="ECO:0000256" key="3">
    <source>
        <dbReference type="ARBA" id="ARBA00022692"/>
    </source>
</evidence>
<evidence type="ECO:0000256" key="4">
    <source>
        <dbReference type="ARBA" id="ARBA00022989"/>
    </source>
</evidence>
<dbReference type="EMBL" id="JBHUDO010000003">
    <property type="protein sequence ID" value="MFD1646687.1"/>
    <property type="molecule type" value="Genomic_DNA"/>
</dbReference>
<feature type="transmembrane region" description="Helical" evidence="7">
    <location>
        <begin position="38"/>
        <end position="57"/>
    </location>
</feature>
<feature type="transmembrane region" description="Helical" evidence="7">
    <location>
        <begin position="348"/>
        <end position="370"/>
    </location>
</feature>
<feature type="transmembrane region" description="Helical" evidence="7">
    <location>
        <begin position="112"/>
        <end position="130"/>
    </location>
</feature>
<reference evidence="9 10" key="1">
    <citation type="journal article" date="2019" name="Int. J. Syst. Evol. Microbiol.">
        <title>The Global Catalogue of Microorganisms (GCM) 10K type strain sequencing project: providing services to taxonomists for standard genome sequencing and annotation.</title>
        <authorList>
            <consortium name="The Broad Institute Genomics Platform"/>
            <consortium name="The Broad Institute Genome Sequencing Center for Infectious Disease"/>
            <person name="Wu L."/>
            <person name="Ma J."/>
        </authorList>
    </citation>
    <scope>NUCLEOTIDE SEQUENCE [LARGE SCALE GENOMIC DNA]</scope>
    <source>
        <strain evidence="9 10">CGMCC 1.10390</strain>
    </source>
</reference>
<proteinExistence type="predicted"/>
<evidence type="ECO:0000256" key="5">
    <source>
        <dbReference type="ARBA" id="ARBA00023136"/>
    </source>
</evidence>
<feature type="compositionally biased region" description="Acidic residues" evidence="6">
    <location>
        <begin position="267"/>
        <end position="281"/>
    </location>
</feature>
<name>A0ABD6DKG8_9EURY</name>
<evidence type="ECO:0000259" key="8">
    <source>
        <dbReference type="Pfam" id="PF06847"/>
    </source>
</evidence>
<keyword evidence="3 7" id="KW-0812">Transmembrane</keyword>
<dbReference type="GO" id="GO:0005886">
    <property type="term" value="C:plasma membrane"/>
    <property type="evidence" value="ECO:0007669"/>
    <property type="project" value="UniProtKB-SubCell"/>
</dbReference>
<feature type="region of interest" description="Disordered" evidence="6">
    <location>
        <begin position="235"/>
        <end position="312"/>
    </location>
</feature>
<feature type="compositionally biased region" description="Acidic residues" evidence="6">
    <location>
        <begin position="289"/>
        <end position="310"/>
    </location>
</feature>
<feature type="transmembrane region" description="Helical" evidence="7">
    <location>
        <begin position="136"/>
        <end position="157"/>
    </location>
</feature>
<evidence type="ECO:0000256" key="1">
    <source>
        <dbReference type="ARBA" id="ARBA00004651"/>
    </source>
</evidence>
<keyword evidence="5 7" id="KW-0472">Membrane</keyword>
<dbReference type="InterPro" id="IPR009655">
    <property type="entry name" value="Preflagellin_peptidase_C"/>
</dbReference>
<protein>
    <submittedName>
        <fullName evidence="9">A24 family peptidase C-terminal domain-containing protein</fullName>
    </submittedName>
</protein>
<dbReference type="Pfam" id="PF06847">
    <property type="entry name" value="Arc_PepC_II"/>
    <property type="match status" value="1"/>
</dbReference>
<accession>A0ABD6DKG8</accession>
<dbReference type="Proteomes" id="UP001597034">
    <property type="component" value="Unassembled WGS sequence"/>
</dbReference>
<organism evidence="9 10">
    <name type="scientific">Haloarchaeobius litoreus</name>
    <dbReference type="NCBI Taxonomy" id="755306"/>
    <lineage>
        <taxon>Archaea</taxon>
        <taxon>Methanobacteriati</taxon>
        <taxon>Methanobacteriota</taxon>
        <taxon>Stenosarchaea group</taxon>
        <taxon>Halobacteria</taxon>
        <taxon>Halobacteriales</taxon>
        <taxon>Halorubellaceae</taxon>
        <taxon>Haloarchaeobius</taxon>
    </lineage>
</organism>
<gene>
    <name evidence="9" type="ORF">ACFSBL_13430</name>
</gene>
<dbReference type="Gene3D" id="1.20.120.1220">
    <property type="match status" value="1"/>
</dbReference>
<dbReference type="InterPro" id="IPR052218">
    <property type="entry name" value="Preflagellin_Peptidase"/>
</dbReference>
<evidence type="ECO:0000313" key="10">
    <source>
        <dbReference type="Proteomes" id="UP001597034"/>
    </source>
</evidence>
<evidence type="ECO:0000256" key="2">
    <source>
        <dbReference type="ARBA" id="ARBA00022475"/>
    </source>
</evidence>
<dbReference type="AlphaFoldDB" id="A0ABD6DKG8"/>
<keyword evidence="4 7" id="KW-1133">Transmembrane helix</keyword>
<dbReference type="RefSeq" id="WP_256401231.1">
    <property type="nucleotide sequence ID" value="NZ_JANHJR010000003.1"/>
</dbReference>
<keyword evidence="2" id="KW-1003">Cell membrane</keyword>
<evidence type="ECO:0000256" key="6">
    <source>
        <dbReference type="SAM" id="MobiDB-lite"/>
    </source>
</evidence>
<comment type="caution">
    <text evidence="9">The sequence shown here is derived from an EMBL/GenBank/DDBJ whole genome shotgun (WGS) entry which is preliminary data.</text>
</comment>
<feature type="transmembrane region" description="Helical" evidence="7">
    <location>
        <begin position="69"/>
        <end position="91"/>
    </location>
</feature>
<comment type="subcellular location">
    <subcellularLocation>
        <location evidence="1">Cell membrane</location>
        <topology evidence="1">Multi-pass membrane protein</topology>
    </subcellularLocation>
</comment>
<evidence type="ECO:0000256" key="7">
    <source>
        <dbReference type="SAM" id="Phobius"/>
    </source>
</evidence>
<evidence type="ECO:0000313" key="9">
    <source>
        <dbReference type="EMBL" id="MFD1646687.1"/>
    </source>
</evidence>
<feature type="domain" description="Preflagellin peptidase C-terminal" evidence="8">
    <location>
        <begin position="335"/>
        <end position="373"/>
    </location>
</feature>
<sequence>MVDVGPISGTLPDLLRLATVPVFGVLAYRDIQTRRIDSITWVPLTLLGVLLLGVEWQRAAAAGGTDLRVFVLTTAISVGFVVSMAYVFHFLGAFGGADARALMTIAVLYPSYPGYVGGEVLSVAGVTLPVSEPAPVAVLSFTILTNAVAWGIAYPLLLAGRNGAMGHVSKRMFVGIPVRWDAVPETHGKLLDSGSKGIGERLRALAYPRGAGLDLDAVRMYLRWRGATLVELRDDPGRFRDPDSLPAEPNDPTDGAVDLDVATDGGEPVDDAESTDETGPVDDVKLEDDTLDTPASDEPEAVADTEDGSGDDPWGAAAFLDDIEGDAYGTSPARLREGLDRLTTEERLWVTPGIPFLVPVFLGLVAAFVYGDLLVGLLRALGLI</sequence>
<dbReference type="PANTHER" id="PTHR36506:SF1">
    <property type="entry name" value="PREFLAGELLIN PEPTIDASE"/>
    <property type="match status" value="1"/>
</dbReference>